<protein>
    <submittedName>
        <fullName evidence="1">Uncharacterized protein</fullName>
    </submittedName>
</protein>
<evidence type="ECO:0000313" key="2">
    <source>
        <dbReference type="Proteomes" id="UP000247476"/>
    </source>
</evidence>
<proteinExistence type="predicted"/>
<reference evidence="1 2" key="1">
    <citation type="submission" date="2018-05" db="EMBL/GenBank/DDBJ databases">
        <title>Paenibacillus flagellatus sp. nov., isolated from selenium mineral soil.</title>
        <authorList>
            <person name="Dai X."/>
        </authorList>
    </citation>
    <scope>NUCLEOTIDE SEQUENCE [LARGE SCALE GENOMIC DNA]</scope>
    <source>
        <strain evidence="1 2">DXL2</strain>
    </source>
</reference>
<dbReference type="EMBL" id="QJVJ01000013">
    <property type="protein sequence ID" value="PYI51399.1"/>
    <property type="molecule type" value="Genomic_DNA"/>
</dbReference>
<dbReference type="Proteomes" id="UP000247476">
    <property type="component" value="Unassembled WGS sequence"/>
</dbReference>
<evidence type="ECO:0000313" key="1">
    <source>
        <dbReference type="EMBL" id="PYI51399.1"/>
    </source>
</evidence>
<comment type="caution">
    <text evidence="1">The sequence shown here is derived from an EMBL/GenBank/DDBJ whole genome shotgun (WGS) entry which is preliminary data.</text>
</comment>
<keyword evidence="2" id="KW-1185">Reference proteome</keyword>
<name>A0A2V5JX38_9BACL</name>
<dbReference type="InterPro" id="IPR058600">
    <property type="entry name" value="YhjD-like"/>
</dbReference>
<accession>A0A2V5JX38</accession>
<dbReference type="Pfam" id="PF26325">
    <property type="entry name" value="YhjD"/>
    <property type="match status" value="1"/>
</dbReference>
<organism evidence="1 2">
    <name type="scientific">Paenibacillus flagellatus</name>
    <dbReference type="NCBI Taxonomy" id="2211139"/>
    <lineage>
        <taxon>Bacteria</taxon>
        <taxon>Bacillati</taxon>
        <taxon>Bacillota</taxon>
        <taxon>Bacilli</taxon>
        <taxon>Bacillales</taxon>
        <taxon>Paenibacillaceae</taxon>
        <taxon>Paenibacillus</taxon>
    </lineage>
</organism>
<dbReference type="AlphaFoldDB" id="A0A2V5JX38"/>
<gene>
    <name evidence="1" type="ORF">DLM86_25620</name>
</gene>
<sequence>MVEVIVRMSNPTRPSGASAEELQLLRNAALLPVVLSVFEADLAVARDEGTFPIPGPYIALIRRAVRRLAGDIARTERLLRQCGIEIWGEGRSHREIALQYDCRGDRGRYALTRGMFAGELELLMDYYLGLFDGR</sequence>